<keyword evidence="3" id="KW-1185">Reference proteome</keyword>
<feature type="compositionally biased region" description="Basic and acidic residues" evidence="1">
    <location>
        <begin position="368"/>
        <end position="383"/>
    </location>
</feature>
<feature type="compositionally biased region" description="Low complexity" evidence="1">
    <location>
        <begin position="176"/>
        <end position="191"/>
    </location>
</feature>
<accession>A0A4Z1K3L2</accession>
<dbReference type="Proteomes" id="UP000297229">
    <property type="component" value="Unassembled WGS sequence"/>
</dbReference>
<organism evidence="2 3">
    <name type="scientific">Botrytis elliptica</name>
    <dbReference type="NCBI Taxonomy" id="278938"/>
    <lineage>
        <taxon>Eukaryota</taxon>
        <taxon>Fungi</taxon>
        <taxon>Dikarya</taxon>
        <taxon>Ascomycota</taxon>
        <taxon>Pezizomycotina</taxon>
        <taxon>Leotiomycetes</taxon>
        <taxon>Helotiales</taxon>
        <taxon>Sclerotiniaceae</taxon>
        <taxon>Botrytis</taxon>
    </lineage>
</organism>
<feature type="compositionally biased region" description="Polar residues" evidence="1">
    <location>
        <begin position="391"/>
        <end position="400"/>
    </location>
</feature>
<feature type="region of interest" description="Disordered" evidence="1">
    <location>
        <begin position="164"/>
        <end position="226"/>
    </location>
</feature>
<evidence type="ECO:0000313" key="2">
    <source>
        <dbReference type="EMBL" id="TGO80701.1"/>
    </source>
</evidence>
<dbReference type="EMBL" id="PQXM01000002">
    <property type="protein sequence ID" value="TGO80701.1"/>
    <property type="molecule type" value="Genomic_DNA"/>
</dbReference>
<dbReference type="AlphaFoldDB" id="A0A4Z1K3L2"/>
<feature type="compositionally biased region" description="Polar residues" evidence="1">
    <location>
        <begin position="192"/>
        <end position="202"/>
    </location>
</feature>
<evidence type="ECO:0000256" key="1">
    <source>
        <dbReference type="SAM" id="MobiDB-lite"/>
    </source>
</evidence>
<dbReference type="OrthoDB" id="3530645at2759"/>
<name>A0A4Z1K3L2_9HELO</name>
<reference evidence="2 3" key="1">
    <citation type="submission" date="2017-12" db="EMBL/GenBank/DDBJ databases">
        <title>Comparative genomics of Botrytis spp.</title>
        <authorList>
            <person name="Valero-Jimenez C.A."/>
            <person name="Tapia P."/>
            <person name="Veloso J."/>
            <person name="Silva-Moreno E."/>
            <person name="Staats M."/>
            <person name="Valdes J.H."/>
            <person name="Van Kan J.A.L."/>
        </authorList>
    </citation>
    <scope>NUCLEOTIDE SEQUENCE [LARGE SCALE GENOMIC DNA]</scope>
    <source>
        <strain evidence="2 3">Be9601</strain>
    </source>
</reference>
<protein>
    <submittedName>
        <fullName evidence="2">Uncharacterized protein</fullName>
    </submittedName>
</protein>
<comment type="caution">
    <text evidence="2">The sequence shown here is derived from an EMBL/GenBank/DDBJ whole genome shotgun (WGS) entry which is preliminary data.</text>
</comment>
<proteinExistence type="predicted"/>
<feature type="region of interest" description="Disordered" evidence="1">
    <location>
        <begin position="243"/>
        <end position="269"/>
    </location>
</feature>
<feature type="region of interest" description="Disordered" evidence="1">
    <location>
        <begin position="51"/>
        <end position="84"/>
    </location>
</feature>
<sequence length="400" mass="44006">MTRAFAKSPLKRVGLCQGAVNGVQRIVDLQFQKEHRALLTTLEDLKTKVDETSADAERRFEESQKQSKDTENRLEKLENESRDLMQTNKELHDEMKSLKEKMEKMEKLGGLMGLQTASAEPVLARSGDTELQKDRVPVGTDLSGHGLDVAGLQHLATPSVIVSSRGSAEAPEQRMSTSTTQQPQPVSQSVSALSSEINTSLNDRIPRTPNRRQSSQAISPLAHDGPMSPLLAPRLSLVATTPINERVPPPSSKPVPNATSRKAAHPPSWINISQTPDQTIEAYLAQATEYHKAIKSRKSRFEFIARFIRGLWKENDRDVLLKQLQKKFQSRTTKDGFVEVMCGFSDVGEGLLAAGLIAGSGGTSGKRGSHDAGMDHDEVDASHQKRRKTLESQSSNDDEL</sequence>
<gene>
    <name evidence="2" type="ORF">BELL_0002g00230</name>
</gene>
<feature type="region of interest" description="Disordered" evidence="1">
    <location>
        <begin position="362"/>
        <end position="400"/>
    </location>
</feature>
<evidence type="ECO:0000313" key="3">
    <source>
        <dbReference type="Proteomes" id="UP000297229"/>
    </source>
</evidence>